<dbReference type="SUPFAM" id="SSF47459">
    <property type="entry name" value="HLH, helix-loop-helix DNA-binding domain"/>
    <property type="match status" value="1"/>
</dbReference>
<evidence type="ECO:0000259" key="2">
    <source>
        <dbReference type="PROSITE" id="PS50888"/>
    </source>
</evidence>
<accession>A0A7S1TIQ7</accession>
<feature type="region of interest" description="Disordered" evidence="1">
    <location>
        <begin position="248"/>
        <end position="282"/>
    </location>
</feature>
<dbReference type="Gene3D" id="4.10.280.10">
    <property type="entry name" value="Helix-loop-helix DNA-binding domain"/>
    <property type="match status" value="1"/>
</dbReference>
<dbReference type="EMBL" id="HBGH01014364">
    <property type="protein sequence ID" value="CAD9235860.1"/>
    <property type="molecule type" value="Transcribed_RNA"/>
</dbReference>
<evidence type="ECO:0000256" key="1">
    <source>
        <dbReference type="SAM" id="MobiDB-lite"/>
    </source>
</evidence>
<dbReference type="AlphaFoldDB" id="A0A7S1TIQ7"/>
<dbReference type="InterPro" id="IPR036638">
    <property type="entry name" value="HLH_DNA-bd_sf"/>
</dbReference>
<proteinExistence type="predicted"/>
<sequence>METILDPADVKQEMSPAVGAYARRAELNKRFQALQEILPKPPPGREVKHKVQILDYLCDIIESLEHQNACLELEFARNCVKLGIRWVDRVVMDAPDEKETVCRLMRELHQLKRYVYAECLEVMTKSILVTRDAMQREGVETQGMLAAFQCNRELGTPFEPEGFIRDAINSLKPTRKVVLNNLFPLDEKHAWTNKHNIQAAMAFPIIVEGKCKYLAVFYDNSCESISDAEISKTAPLTRLLGDSLSNCRASSKWNDASQSDANYSHSKRHEAEPSPPKKPRHT</sequence>
<evidence type="ECO:0000313" key="3">
    <source>
        <dbReference type="EMBL" id="CAD9235860.1"/>
    </source>
</evidence>
<dbReference type="InterPro" id="IPR011598">
    <property type="entry name" value="bHLH_dom"/>
</dbReference>
<name>A0A7S1TIQ7_9RHOD</name>
<dbReference type="PROSITE" id="PS50888">
    <property type="entry name" value="BHLH"/>
    <property type="match status" value="1"/>
</dbReference>
<dbReference type="GO" id="GO:0046983">
    <property type="term" value="F:protein dimerization activity"/>
    <property type="evidence" value="ECO:0007669"/>
    <property type="project" value="InterPro"/>
</dbReference>
<feature type="compositionally biased region" description="Polar residues" evidence="1">
    <location>
        <begin position="248"/>
        <end position="264"/>
    </location>
</feature>
<gene>
    <name evidence="3" type="ORF">CCAE0312_LOCUS7952</name>
</gene>
<reference evidence="3" key="1">
    <citation type="submission" date="2021-01" db="EMBL/GenBank/DDBJ databases">
        <authorList>
            <person name="Corre E."/>
            <person name="Pelletier E."/>
            <person name="Niang G."/>
            <person name="Scheremetjew M."/>
            <person name="Finn R."/>
            <person name="Kale V."/>
            <person name="Holt S."/>
            <person name="Cochrane G."/>
            <person name="Meng A."/>
            <person name="Brown T."/>
            <person name="Cohen L."/>
        </authorList>
    </citation>
    <scope>NUCLEOTIDE SEQUENCE</scope>
    <source>
        <strain evidence="3">SAG 36.94</strain>
    </source>
</reference>
<feature type="domain" description="BHLH" evidence="2">
    <location>
        <begin position="11"/>
        <end position="64"/>
    </location>
</feature>
<organism evidence="3">
    <name type="scientific">Compsopogon caeruleus</name>
    <dbReference type="NCBI Taxonomy" id="31354"/>
    <lineage>
        <taxon>Eukaryota</taxon>
        <taxon>Rhodophyta</taxon>
        <taxon>Compsopogonophyceae</taxon>
        <taxon>Compsopogonales</taxon>
        <taxon>Compsopogonaceae</taxon>
        <taxon>Compsopogon</taxon>
    </lineage>
</organism>
<protein>
    <recommendedName>
        <fullName evidence="2">BHLH domain-containing protein</fullName>
    </recommendedName>
</protein>